<reference evidence="1" key="1">
    <citation type="submission" date="2020-02" db="EMBL/GenBank/DDBJ databases">
        <authorList>
            <person name="Meier V. D."/>
        </authorList>
    </citation>
    <scope>NUCLEOTIDE SEQUENCE</scope>
    <source>
        <strain evidence="1">AVDCRST_MAG93</strain>
    </source>
</reference>
<dbReference type="PANTHER" id="PTHR36842:SF1">
    <property type="entry name" value="PROTEIN TOLB"/>
    <property type="match status" value="1"/>
</dbReference>
<dbReference type="AlphaFoldDB" id="A0A6J4ND78"/>
<dbReference type="PANTHER" id="PTHR36842">
    <property type="entry name" value="PROTEIN TOLB HOMOLOG"/>
    <property type="match status" value="1"/>
</dbReference>
<organism evidence="1">
    <name type="scientific">uncultured Chloroflexia bacterium</name>
    <dbReference type="NCBI Taxonomy" id="1672391"/>
    <lineage>
        <taxon>Bacteria</taxon>
        <taxon>Bacillati</taxon>
        <taxon>Chloroflexota</taxon>
        <taxon>Chloroflexia</taxon>
        <taxon>environmental samples</taxon>
    </lineage>
</organism>
<evidence type="ECO:0008006" key="2">
    <source>
        <dbReference type="Google" id="ProtNLM"/>
    </source>
</evidence>
<dbReference type="EMBL" id="CADCTR010003042">
    <property type="protein sequence ID" value="CAA9379536.1"/>
    <property type="molecule type" value="Genomic_DNA"/>
</dbReference>
<accession>A0A6J4ND78</accession>
<feature type="non-terminal residue" evidence="1">
    <location>
        <position position="300"/>
    </location>
</feature>
<protein>
    <recommendedName>
        <fullName evidence="2">TolB protein, periplasmic protein involved in the tonb-independent uptake of group A colicins</fullName>
    </recommendedName>
</protein>
<evidence type="ECO:0000313" key="1">
    <source>
        <dbReference type="EMBL" id="CAA9379536.1"/>
    </source>
</evidence>
<name>A0A6J4ND78_9CHLR</name>
<gene>
    <name evidence="1" type="ORF">AVDCRST_MAG93-9074</name>
</gene>
<sequence>MRKNISHLVLAVSVVLGVASSFGIPDQLVVGNIHAQDTTRSLTKMIVGRPVAAGAHIFWFQRNGSSNQFSIHGYNADFDRPFRIPGRPVNGSSLATDGTTVAWVERVRGREERVQGYNARTGQVTTLLPLAERNLAELALDRGRLLYQDAMPVHRGIYAYTIATGQEQQLSLTGQNPVAADGIVLWSEEQFQGQHRPARWTLYMRHIDGTGRTRLLASDRAPFSGYSVSGDQIVWSFFPPAVDRRVHLYRISTETRTAISTEPARYPIAHGNTIVWTSEPPSGLSRSSRWAVQSYRSDLR</sequence>
<proteinExistence type="predicted"/>
<dbReference type="SUPFAM" id="SSF69304">
    <property type="entry name" value="Tricorn protease N-terminal domain"/>
    <property type="match status" value="1"/>
</dbReference>